<evidence type="ECO:0000256" key="2">
    <source>
        <dbReference type="ARBA" id="ARBA00001946"/>
    </source>
</evidence>
<evidence type="ECO:0000256" key="10">
    <source>
        <dbReference type="HAMAP-Rule" id="MF_00495"/>
    </source>
</evidence>
<dbReference type="InterPro" id="IPR041492">
    <property type="entry name" value="HAD_2"/>
</dbReference>
<dbReference type="GO" id="GO:0046295">
    <property type="term" value="P:glycolate biosynthetic process"/>
    <property type="evidence" value="ECO:0007669"/>
    <property type="project" value="UniProtKB-UniRule"/>
</dbReference>
<evidence type="ECO:0000256" key="9">
    <source>
        <dbReference type="ARBA" id="ARBA00023277"/>
    </source>
</evidence>
<comment type="similarity">
    <text evidence="4 10">Belongs to the HAD-like hydrolase superfamily. CbbY/CbbZ/Gph/YieH family.</text>
</comment>
<dbReference type="InterPro" id="IPR023214">
    <property type="entry name" value="HAD_sf"/>
</dbReference>
<dbReference type="NCBIfam" id="TIGR01549">
    <property type="entry name" value="HAD-SF-IA-v1"/>
    <property type="match status" value="1"/>
</dbReference>
<dbReference type="AlphaFoldDB" id="A0A840HWS3"/>
<feature type="binding site" evidence="10">
    <location>
        <position position="12"/>
    </location>
    <ligand>
        <name>Mg(2+)</name>
        <dbReference type="ChEBI" id="CHEBI:18420"/>
    </ligand>
</feature>
<gene>
    <name evidence="11" type="ORF">HNQ99_002234</name>
</gene>
<dbReference type="InterPro" id="IPR037512">
    <property type="entry name" value="PGPase_prok"/>
</dbReference>
<keyword evidence="7 10" id="KW-0378">Hydrolase</keyword>
<dbReference type="SFLD" id="SFLDG01129">
    <property type="entry name" value="C1.5:_HAD__Beta-PGM__Phosphata"/>
    <property type="match status" value="1"/>
</dbReference>
<dbReference type="Gene3D" id="1.10.150.240">
    <property type="entry name" value="Putative phosphatase, domain 2"/>
    <property type="match status" value="1"/>
</dbReference>
<reference evidence="11 12" key="1">
    <citation type="submission" date="2020-08" db="EMBL/GenBank/DDBJ databases">
        <title>Genomic Encyclopedia of Type Strains, Phase IV (KMG-IV): sequencing the most valuable type-strain genomes for metagenomic binning, comparative biology and taxonomic classification.</title>
        <authorList>
            <person name="Goeker M."/>
        </authorList>
    </citation>
    <scope>NUCLEOTIDE SEQUENCE [LARGE SCALE GENOMIC DNA]</scope>
    <source>
        <strain evidence="11 12">DSM 7465</strain>
    </source>
</reference>
<evidence type="ECO:0000256" key="5">
    <source>
        <dbReference type="ARBA" id="ARBA00013078"/>
    </source>
</evidence>
<dbReference type="InterPro" id="IPR050155">
    <property type="entry name" value="HAD-like_hydrolase_sf"/>
</dbReference>
<evidence type="ECO:0000256" key="3">
    <source>
        <dbReference type="ARBA" id="ARBA00004818"/>
    </source>
</evidence>
<dbReference type="Proteomes" id="UP000575068">
    <property type="component" value="Unassembled WGS sequence"/>
</dbReference>
<keyword evidence="8 10" id="KW-0460">Magnesium</keyword>
<name>A0A840HWS3_9SPHN</name>
<dbReference type="PRINTS" id="PR00413">
    <property type="entry name" value="HADHALOGNASE"/>
</dbReference>
<dbReference type="RefSeq" id="WP_184475703.1">
    <property type="nucleotide sequence ID" value="NZ_JACHOV010000008.1"/>
</dbReference>
<keyword evidence="12" id="KW-1185">Reference proteome</keyword>
<comment type="catalytic activity">
    <reaction evidence="1 10">
        <text>2-phosphoglycolate + H2O = glycolate + phosphate</text>
        <dbReference type="Rhea" id="RHEA:14369"/>
        <dbReference type="ChEBI" id="CHEBI:15377"/>
        <dbReference type="ChEBI" id="CHEBI:29805"/>
        <dbReference type="ChEBI" id="CHEBI:43474"/>
        <dbReference type="ChEBI" id="CHEBI:58033"/>
        <dbReference type="EC" id="3.1.3.18"/>
    </reaction>
</comment>
<dbReference type="SUPFAM" id="SSF56784">
    <property type="entry name" value="HAD-like"/>
    <property type="match status" value="1"/>
</dbReference>
<evidence type="ECO:0000313" key="11">
    <source>
        <dbReference type="EMBL" id="MBB4641916.1"/>
    </source>
</evidence>
<dbReference type="GO" id="GO:0046872">
    <property type="term" value="F:metal ion binding"/>
    <property type="evidence" value="ECO:0007669"/>
    <property type="project" value="UniProtKB-KW"/>
</dbReference>
<dbReference type="SFLD" id="SFLDS00003">
    <property type="entry name" value="Haloacid_Dehalogenase"/>
    <property type="match status" value="1"/>
</dbReference>
<comment type="cofactor">
    <cofactor evidence="2 10">
        <name>Mg(2+)</name>
        <dbReference type="ChEBI" id="CHEBI:18420"/>
    </cofactor>
</comment>
<evidence type="ECO:0000256" key="4">
    <source>
        <dbReference type="ARBA" id="ARBA00006171"/>
    </source>
</evidence>
<dbReference type="GO" id="GO:0005975">
    <property type="term" value="P:carbohydrate metabolic process"/>
    <property type="evidence" value="ECO:0007669"/>
    <property type="project" value="InterPro"/>
</dbReference>
<feature type="binding site" evidence="10">
    <location>
        <position position="173"/>
    </location>
    <ligand>
        <name>Mg(2+)</name>
        <dbReference type="ChEBI" id="CHEBI:18420"/>
    </ligand>
</feature>
<dbReference type="UniPathway" id="UPA00865">
    <property type="reaction ID" value="UER00834"/>
</dbReference>
<dbReference type="GO" id="GO:0008967">
    <property type="term" value="F:phosphoglycolate phosphatase activity"/>
    <property type="evidence" value="ECO:0007669"/>
    <property type="project" value="UniProtKB-UniRule"/>
</dbReference>
<dbReference type="PANTHER" id="PTHR43434">
    <property type="entry name" value="PHOSPHOGLYCOLATE PHOSPHATASE"/>
    <property type="match status" value="1"/>
</dbReference>
<evidence type="ECO:0000313" key="12">
    <source>
        <dbReference type="Proteomes" id="UP000575068"/>
    </source>
</evidence>
<evidence type="ECO:0000256" key="1">
    <source>
        <dbReference type="ARBA" id="ARBA00000830"/>
    </source>
</evidence>
<dbReference type="InterPro" id="IPR023198">
    <property type="entry name" value="PGP-like_dom2"/>
</dbReference>
<dbReference type="InterPro" id="IPR006439">
    <property type="entry name" value="HAD-SF_hydro_IA"/>
</dbReference>
<protein>
    <recommendedName>
        <fullName evidence="5 10">Phosphoglycolate phosphatase</fullName>
        <shortName evidence="10">PGP</shortName>
        <shortName evidence="10">PGPase</shortName>
        <ecNumber evidence="5 10">3.1.3.18</ecNumber>
    </recommendedName>
</protein>
<dbReference type="GO" id="GO:0006281">
    <property type="term" value="P:DNA repair"/>
    <property type="evidence" value="ECO:0007669"/>
    <property type="project" value="TreeGrafter"/>
</dbReference>
<comment type="caution">
    <text evidence="11">The sequence shown here is derived from an EMBL/GenBank/DDBJ whole genome shotgun (WGS) entry which is preliminary data.</text>
</comment>
<feature type="binding site" evidence="10">
    <location>
        <position position="14"/>
    </location>
    <ligand>
        <name>Mg(2+)</name>
        <dbReference type="ChEBI" id="CHEBI:18420"/>
    </ligand>
</feature>
<evidence type="ECO:0000256" key="6">
    <source>
        <dbReference type="ARBA" id="ARBA00022723"/>
    </source>
</evidence>
<dbReference type="PANTHER" id="PTHR43434:SF1">
    <property type="entry name" value="PHOSPHOGLYCOLATE PHOSPHATASE"/>
    <property type="match status" value="1"/>
</dbReference>
<dbReference type="HAMAP" id="MF_00495">
    <property type="entry name" value="GPH_hydrolase_bact"/>
    <property type="match status" value="1"/>
</dbReference>
<dbReference type="EC" id="3.1.3.18" evidence="5 10"/>
<keyword evidence="9 10" id="KW-0119">Carbohydrate metabolism</keyword>
<keyword evidence="6 10" id="KW-0479">Metal-binding</keyword>
<dbReference type="Gene3D" id="3.40.50.1000">
    <property type="entry name" value="HAD superfamily/HAD-like"/>
    <property type="match status" value="1"/>
</dbReference>
<accession>A0A840HWS3</accession>
<comment type="pathway">
    <text evidence="3 10">Organic acid metabolism; glycolate biosynthesis; glycolate from 2-phosphoglycolate: step 1/1.</text>
</comment>
<dbReference type="EMBL" id="JACHOV010000008">
    <property type="protein sequence ID" value="MBB4641916.1"/>
    <property type="molecule type" value="Genomic_DNA"/>
</dbReference>
<proteinExistence type="inferred from homology"/>
<dbReference type="InterPro" id="IPR036412">
    <property type="entry name" value="HAD-like_sf"/>
</dbReference>
<evidence type="ECO:0000256" key="7">
    <source>
        <dbReference type="ARBA" id="ARBA00022801"/>
    </source>
</evidence>
<evidence type="ECO:0000256" key="8">
    <source>
        <dbReference type="ARBA" id="ARBA00022842"/>
    </source>
</evidence>
<sequence>MKKIPFDIVGFDLDGTLLDTSGDLAAAVNHTLAIIGRPRFSIEEVRLLVGNGAKVMLQRGLERSGGCTDELMAQYLPVLLQFYGENLAHHSKAYPGLTEAMDELHARGVRLAICTNKYERFAKALIEQMGLTERFDAIIGGDTMGPGKAKPHAAPIEEMIRRCGGGRTIFLGDSINDTMAAKSAGIPSIAVSFGFLNQPIEELGADLIIHHYEELIPTLEHWEVA</sequence>
<dbReference type="GO" id="GO:0005829">
    <property type="term" value="C:cytosol"/>
    <property type="evidence" value="ECO:0007669"/>
    <property type="project" value="TreeGrafter"/>
</dbReference>
<organism evidence="11 12">
    <name type="scientific">Rhizorhapis suberifaciens</name>
    <name type="common">corky root of lettuce</name>
    <dbReference type="NCBI Taxonomy" id="13656"/>
    <lineage>
        <taxon>Bacteria</taxon>
        <taxon>Pseudomonadati</taxon>
        <taxon>Pseudomonadota</taxon>
        <taxon>Alphaproteobacteria</taxon>
        <taxon>Sphingomonadales</taxon>
        <taxon>Sphingomonadaceae</taxon>
        <taxon>Rhizorhapis</taxon>
    </lineage>
</organism>
<feature type="active site" description="Nucleophile" evidence="10">
    <location>
        <position position="12"/>
    </location>
</feature>
<dbReference type="Pfam" id="PF13419">
    <property type="entry name" value="HAD_2"/>
    <property type="match status" value="1"/>
</dbReference>
<comment type="function">
    <text evidence="10">Specifically catalyzes the dephosphorylation of 2-phosphoglycolate. Is involved in the dissimilation of the intracellular 2-phosphoglycolate formed during the DNA repair of 3'-phosphoglycolate ends, a major class of DNA lesions induced by oxidative stress.</text>
</comment>